<dbReference type="AlphaFoldDB" id="A0A284RQF5"/>
<gene>
    <name evidence="1" type="ORF">ARMOST_14379</name>
</gene>
<keyword evidence="2" id="KW-1185">Reference proteome</keyword>
<reference evidence="2" key="1">
    <citation type="journal article" date="2017" name="Nat. Ecol. Evol.">
        <title>Genome expansion and lineage-specific genetic innovations in the forest pathogenic fungi Armillaria.</title>
        <authorList>
            <person name="Sipos G."/>
            <person name="Prasanna A.N."/>
            <person name="Walter M.C."/>
            <person name="O'Connor E."/>
            <person name="Balint B."/>
            <person name="Krizsan K."/>
            <person name="Kiss B."/>
            <person name="Hess J."/>
            <person name="Varga T."/>
            <person name="Slot J."/>
            <person name="Riley R."/>
            <person name="Boka B."/>
            <person name="Rigling D."/>
            <person name="Barry K."/>
            <person name="Lee J."/>
            <person name="Mihaltcheva S."/>
            <person name="LaButti K."/>
            <person name="Lipzen A."/>
            <person name="Waldron R."/>
            <person name="Moloney N.M."/>
            <person name="Sperisen C."/>
            <person name="Kredics L."/>
            <person name="Vagvoelgyi C."/>
            <person name="Patrignani A."/>
            <person name="Fitzpatrick D."/>
            <person name="Nagy I."/>
            <person name="Doyle S."/>
            <person name="Anderson J.B."/>
            <person name="Grigoriev I.V."/>
            <person name="Gueldener U."/>
            <person name="Muensterkoetter M."/>
            <person name="Nagy L.G."/>
        </authorList>
    </citation>
    <scope>NUCLEOTIDE SEQUENCE [LARGE SCALE GENOMIC DNA]</scope>
    <source>
        <strain evidence="2">C18/9</strain>
    </source>
</reference>
<proteinExistence type="predicted"/>
<organism evidence="1 2">
    <name type="scientific">Armillaria ostoyae</name>
    <name type="common">Armillaria root rot fungus</name>
    <dbReference type="NCBI Taxonomy" id="47428"/>
    <lineage>
        <taxon>Eukaryota</taxon>
        <taxon>Fungi</taxon>
        <taxon>Dikarya</taxon>
        <taxon>Basidiomycota</taxon>
        <taxon>Agaricomycotina</taxon>
        <taxon>Agaricomycetes</taxon>
        <taxon>Agaricomycetidae</taxon>
        <taxon>Agaricales</taxon>
        <taxon>Marasmiineae</taxon>
        <taxon>Physalacriaceae</taxon>
        <taxon>Armillaria</taxon>
    </lineage>
</organism>
<accession>A0A284RQF5</accession>
<evidence type="ECO:0000313" key="1">
    <source>
        <dbReference type="EMBL" id="SJL10983.1"/>
    </source>
</evidence>
<protein>
    <submittedName>
        <fullName evidence="1">Uncharacterized protein</fullName>
    </submittedName>
</protein>
<sequence length="104" mass="11425">MDNVLLEFIAQILDEPITANPSSQHYPFPEPSTCTVEPCSISSKQSTNKESDFRQFLALCEILPLVPSLVCSLKTVSGSKEPQLPFLPNITSLHVRTASTTYGK</sequence>
<dbReference type="Proteomes" id="UP000219338">
    <property type="component" value="Unassembled WGS sequence"/>
</dbReference>
<evidence type="ECO:0000313" key="2">
    <source>
        <dbReference type="Proteomes" id="UP000219338"/>
    </source>
</evidence>
<name>A0A284RQF5_ARMOS</name>
<dbReference type="EMBL" id="FUEG01000013">
    <property type="protein sequence ID" value="SJL10983.1"/>
    <property type="molecule type" value="Genomic_DNA"/>
</dbReference>